<dbReference type="InterPro" id="IPR038247">
    <property type="entry name" value="Jag_N_dom_sf"/>
</dbReference>
<dbReference type="SMART" id="SM00393">
    <property type="entry name" value="R3H"/>
    <property type="match status" value="1"/>
</dbReference>
<evidence type="ECO:0000256" key="1">
    <source>
        <dbReference type="ARBA" id="ARBA00022490"/>
    </source>
</evidence>
<dbReference type="SMART" id="SM00322">
    <property type="entry name" value="KH"/>
    <property type="match status" value="1"/>
</dbReference>
<dbReference type="InterPro" id="IPR038008">
    <property type="entry name" value="Jag_KH"/>
</dbReference>
<dbReference type="KEGG" id="hsc:HVS_16435"/>
<evidence type="ECO:0000313" key="10">
    <source>
        <dbReference type="Proteomes" id="UP000233534"/>
    </source>
</evidence>
<dbReference type="InterPro" id="IPR015946">
    <property type="entry name" value="KH_dom-like_a/b"/>
</dbReference>
<feature type="region of interest" description="Jag_N domain" evidence="6">
    <location>
        <begin position="6"/>
        <end position="56"/>
    </location>
</feature>
<organism evidence="8 10">
    <name type="scientific">Acetivibrio saccincola</name>
    <dbReference type="NCBI Taxonomy" id="1677857"/>
    <lineage>
        <taxon>Bacteria</taxon>
        <taxon>Bacillati</taxon>
        <taxon>Bacillota</taxon>
        <taxon>Clostridia</taxon>
        <taxon>Eubacteriales</taxon>
        <taxon>Oscillospiraceae</taxon>
        <taxon>Acetivibrio</taxon>
    </lineage>
</organism>
<dbReference type="Gene3D" id="3.30.30.80">
    <property type="entry name" value="probable RNA-binding protein from clostridium symbiosum atcc 14940"/>
    <property type="match status" value="1"/>
</dbReference>
<dbReference type="Pfam" id="PF01424">
    <property type="entry name" value="R3H"/>
    <property type="match status" value="1"/>
</dbReference>
<dbReference type="Pfam" id="PF14804">
    <property type="entry name" value="Jag_N"/>
    <property type="match status" value="1"/>
</dbReference>
<reference evidence="9 11" key="2">
    <citation type="journal article" date="2018" name="Syst. Appl. Microbiol.">
        <title>Characterization and high-quality draft genome sequence of Herbivorax saccincola A7, an anaerobic, alkaliphilic, thermophilic, cellulolytic, and xylanolytic bacterium.</title>
        <authorList>
            <person name="Aikawa S."/>
            <person name="Baramee S."/>
            <person name="Sermsathanaswadi J."/>
            <person name="Thianheng P."/>
            <person name="Tachaapaikoon C."/>
            <person name="Shikata A."/>
            <person name="Waeonukul R."/>
            <person name="Pason P."/>
            <person name="Ratanakhanokchai K."/>
            <person name="Kosugi A."/>
        </authorList>
    </citation>
    <scope>NUCLEOTIDE SEQUENCE [LARGE SCALE GENOMIC DNA]</scope>
    <source>
        <strain evidence="9 11">A7</strain>
    </source>
</reference>
<feature type="domain" description="R3H" evidence="7">
    <location>
        <begin position="141"/>
        <end position="206"/>
    </location>
</feature>
<keyword evidence="5 6" id="KW-0961">Cell wall biogenesis/degradation</keyword>
<evidence type="ECO:0000313" key="11">
    <source>
        <dbReference type="Proteomes" id="UP000239720"/>
    </source>
</evidence>
<dbReference type="GO" id="GO:0071555">
    <property type="term" value="P:cell wall organization"/>
    <property type="evidence" value="ECO:0007669"/>
    <property type="project" value="UniProtKB-KW"/>
</dbReference>
<evidence type="ECO:0000256" key="2">
    <source>
        <dbReference type="ARBA" id="ARBA00022884"/>
    </source>
</evidence>
<comment type="domain">
    <text evidence="6">Has an N-terminal Jag-N domain and 2 RNA-binding domains (KH and R3H).</text>
</comment>
<evidence type="ECO:0000256" key="3">
    <source>
        <dbReference type="ARBA" id="ARBA00022960"/>
    </source>
</evidence>
<sequence>MTNSVEKTAKTVEDAINIALSELNASEEDVDIEIIDKGVKGIFGLIGSKQARVRVTIKESMADKAKEFLMEVFQKMDVDADVLTQEDKESVTIKITGDNIGILIGRRGETLDSLQYLTSLVVNKNKQNYKRVIIDIENYRQKREETLIKLANKLAERVVKYKKSITLEPMNPYERRIIHSSLQNHKYVETHSIGDEPNRKVMITLK</sequence>
<dbReference type="InterPro" id="IPR039247">
    <property type="entry name" value="KhpB"/>
</dbReference>
<keyword evidence="3 6" id="KW-0133">Cell shape</keyword>
<dbReference type="RefSeq" id="WP_101304002.1">
    <property type="nucleotide sequence ID" value="NZ_CP025197.1"/>
</dbReference>
<evidence type="ECO:0000259" key="7">
    <source>
        <dbReference type="PROSITE" id="PS51061"/>
    </source>
</evidence>
<dbReference type="PANTHER" id="PTHR35800">
    <property type="entry name" value="PROTEIN JAG"/>
    <property type="match status" value="1"/>
</dbReference>
<dbReference type="PANTHER" id="PTHR35800:SF1">
    <property type="entry name" value="RNA-BINDING PROTEIN KHPB"/>
    <property type="match status" value="1"/>
</dbReference>
<dbReference type="PROSITE" id="PS51061">
    <property type="entry name" value="R3H"/>
    <property type="match status" value="1"/>
</dbReference>
<keyword evidence="2 6" id="KW-0694">RNA-binding</keyword>
<dbReference type="EMBL" id="NEMB01000003">
    <property type="protein sequence ID" value="PQQ65823.1"/>
    <property type="molecule type" value="Genomic_DNA"/>
</dbReference>
<dbReference type="GO" id="GO:0009252">
    <property type="term" value="P:peptidoglycan biosynthetic process"/>
    <property type="evidence" value="ECO:0007669"/>
    <property type="project" value="UniProtKB-UniRule"/>
</dbReference>
<dbReference type="InterPro" id="IPR032782">
    <property type="entry name" value="KhpB_N"/>
</dbReference>
<dbReference type="SUPFAM" id="SSF54814">
    <property type="entry name" value="Prokaryotic type KH domain (KH-domain type II)"/>
    <property type="match status" value="1"/>
</dbReference>
<dbReference type="InterPro" id="IPR036867">
    <property type="entry name" value="R3H_dom_sf"/>
</dbReference>
<proteinExistence type="inferred from homology"/>
<dbReference type="NCBIfam" id="NF041568">
    <property type="entry name" value="Jag_EloR"/>
    <property type="match status" value="1"/>
</dbReference>
<comment type="subunit">
    <text evidence="6">Forms a complex with KhpA.</text>
</comment>
<evidence type="ECO:0000313" key="9">
    <source>
        <dbReference type="EMBL" id="PQQ65823.1"/>
    </source>
</evidence>
<dbReference type="Proteomes" id="UP000239720">
    <property type="component" value="Unassembled WGS sequence"/>
</dbReference>
<dbReference type="Pfam" id="PF13083">
    <property type="entry name" value="KH_KhpA-B"/>
    <property type="match status" value="1"/>
</dbReference>
<keyword evidence="4 6" id="KW-0143">Chaperone</keyword>
<dbReference type="GO" id="GO:0008360">
    <property type="term" value="P:regulation of cell shape"/>
    <property type="evidence" value="ECO:0007669"/>
    <property type="project" value="UniProtKB-KW"/>
</dbReference>
<evidence type="ECO:0000313" key="8">
    <source>
        <dbReference type="EMBL" id="AUG59114.1"/>
    </source>
</evidence>
<dbReference type="SMART" id="SM01245">
    <property type="entry name" value="Jag_N"/>
    <property type="match status" value="1"/>
</dbReference>
<protein>
    <recommendedName>
        <fullName evidence="6">RNA-binding protein KhpB</fullName>
    </recommendedName>
    <alternativeName>
        <fullName evidence="6">RNA-binding protein EloR</fullName>
    </alternativeName>
</protein>
<accession>A0A2K9EG48</accession>
<gene>
    <name evidence="6" type="primary">khpB</name>
    <name evidence="6" type="synonym">eloR</name>
    <name evidence="9" type="ORF">B9R14_02925</name>
    <name evidence="8" type="ORF">HVS_16435</name>
</gene>
<keyword evidence="10" id="KW-1185">Reference proteome</keyword>
<dbReference type="CDD" id="cd02414">
    <property type="entry name" value="KH-II_Jag"/>
    <property type="match status" value="1"/>
</dbReference>
<dbReference type="HAMAP" id="MF_00867">
    <property type="entry name" value="KhpB"/>
    <property type="match status" value="1"/>
</dbReference>
<dbReference type="InterPro" id="IPR009019">
    <property type="entry name" value="KH_sf_prok-type"/>
</dbReference>
<comment type="subcellular location">
    <subcellularLocation>
        <location evidence="6">Cytoplasm</location>
    </subcellularLocation>
</comment>
<dbReference type="InterPro" id="IPR034079">
    <property type="entry name" value="R3H_KhpB"/>
</dbReference>
<evidence type="ECO:0000256" key="5">
    <source>
        <dbReference type="ARBA" id="ARBA00023316"/>
    </source>
</evidence>
<name>A0A2K9EG48_9FIRM</name>
<dbReference type="InterPro" id="IPR004087">
    <property type="entry name" value="KH_dom"/>
</dbReference>
<dbReference type="EMBL" id="CP025197">
    <property type="protein sequence ID" value="AUG59114.1"/>
    <property type="molecule type" value="Genomic_DNA"/>
</dbReference>
<dbReference type="SUPFAM" id="SSF82708">
    <property type="entry name" value="R3H domain"/>
    <property type="match status" value="1"/>
</dbReference>
<dbReference type="InterPro" id="IPR001374">
    <property type="entry name" value="R3H_dom"/>
</dbReference>
<dbReference type="Gene3D" id="3.30.300.20">
    <property type="match status" value="1"/>
</dbReference>
<dbReference type="Gene3D" id="3.30.1370.50">
    <property type="entry name" value="R3H-like domain"/>
    <property type="match status" value="1"/>
</dbReference>
<keyword evidence="1 6" id="KW-0963">Cytoplasm</keyword>
<reference evidence="8 10" key="1">
    <citation type="submission" date="2017-12" db="EMBL/GenBank/DDBJ databases">
        <title>Complete genome sequence of Herbivorax saccincola GGR1, a novel Cellulosome-producing hydrolytic bacterium in a thermophilic biogas plant, established by Illumina and Nanopore MinION sequencing.</title>
        <authorList>
            <person name="Pechtl A."/>
            <person name="Ruckert C."/>
            <person name="Koeck D.E."/>
            <person name="Maus I."/>
            <person name="Winkler A."/>
            <person name="Kalinowski J."/>
            <person name="Puhler A."/>
            <person name="Schwarz W.W."/>
            <person name="Zverlov V.V."/>
            <person name="Schluter A."/>
            <person name="Liebl W."/>
        </authorList>
    </citation>
    <scope>NUCLEOTIDE SEQUENCE [LARGE SCALE GENOMIC DNA]</scope>
    <source>
        <strain evidence="8">GGR1</strain>
        <strain evidence="10">SR1</strain>
    </source>
</reference>
<dbReference type="GO" id="GO:0003723">
    <property type="term" value="F:RNA binding"/>
    <property type="evidence" value="ECO:0007669"/>
    <property type="project" value="UniProtKB-UniRule"/>
</dbReference>
<evidence type="ECO:0000256" key="6">
    <source>
        <dbReference type="HAMAP-Rule" id="MF_00867"/>
    </source>
</evidence>
<dbReference type="PROSITE" id="PS50084">
    <property type="entry name" value="KH_TYPE_1"/>
    <property type="match status" value="1"/>
</dbReference>
<dbReference type="OrthoDB" id="9794483at2"/>
<comment type="similarity">
    <text evidence="6">Belongs to the KhpB RNA-binding protein family.</text>
</comment>
<dbReference type="GO" id="GO:0005737">
    <property type="term" value="C:cytoplasm"/>
    <property type="evidence" value="ECO:0007669"/>
    <property type="project" value="UniProtKB-SubCell"/>
</dbReference>
<comment type="function">
    <text evidence="6">A probable RNA chaperone. Forms a complex with KhpA which binds to cellular RNA and controls its expression. Plays a role in peptidoglycan (PG) homeostasis and cell length regulation.</text>
</comment>
<dbReference type="AlphaFoldDB" id="A0A2K9EG48"/>
<evidence type="ECO:0000256" key="4">
    <source>
        <dbReference type="ARBA" id="ARBA00023186"/>
    </source>
</evidence>
<dbReference type="Proteomes" id="UP000233534">
    <property type="component" value="Chromosome"/>
</dbReference>
<dbReference type="CDD" id="cd02644">
    <property type="entry name" value="R3H_jag"/>
    <property type="match status" value="1"/>
</dbReference>